<keyword evidence="2" id="KW-1133">Transmembrane helix</keyword>
<evidence type="ECO:0000256" key="1">
    <source>
        <dbReference type="SAM" id="MobiDB-lite"/>
    </source>
</evidence>
<sequence length="294" mass="31667">MKEVSTVKGRLFDRSSVGAVAIVEPPVSQWYARRAGTAALVVGLASDALVTAVLSVFCPLLLAVVLGALTGLVCALVAAVLVRVWPVLRVLWWWSIESTAAVVVVGGWVALAHLSSWWIASAVLLAVAAGVLAPVRVRRFVWAWWWCLVVRHRLRLYFATLVRSAARSGGSRPVTLPLLLWARPTPAGERVWLWLRPGLALEALEGKAPLIAVACIAKQVRITAASERYAALLRVDIARRDPLAGRVESPLALLIPSLRDTDADVPVSPAMPPVGLELADIEDPAPEPPRGGRR</sequence>
<evidence type="ECO:0000256" key="2">
    <source>
        <dbReference type="SAM" id="Phobius"/>
    </source>
</evidence>
<dbReference type="EMBL" id="MEIA01000449">
    <property type="protein sequence ID" value="OJF10836.1"/>
    <property type="molecule type" value="Genomic_DNA"/>
</dbReference>
<accession>A0A1K0GIT1</accession>
<keyword evidence="2" id="KW-0812">Transmembrane</keyword>
<organism evidence="3 4">
    <name type="scientific">Couchioplanes caeruleus subsp. caeruleus</name>
    <dbReference type="NCBI Taxonomy" id="56427"/>
    <lineage>
        <taxon>Bacteria</taxon>
        <taxon>Bacillati</taxon>
        <taxon>Actinomycetota</taxon>
        <taxon>Actinomycetes</taxon>
        <taxon>Micromonosporales</taxon>
        <taxon>Micromonosporaceae</taxon>
        <taxon>Couchioplanes</taxon>
    </lineage>
</organism>
<evidence type="ECO:0000313" key="3">
    <source>
        <dbReference type="EMBL" id="OJF10836.1"/>
    </source>
</evidence>
<dbReference type="RefSeq" id="WP_071808609.1">
    <property type="nucleotide sequence ID" value="NZ_MEIA01000449.1"/>
</dbReference>
<name>A0A1K0GIT1_9ACTN</name>
<keyword evidence="4" id="KW-1185">Reference proteome</keyword>
<gene>
    <name evidence="3" type="ORF">BG844_29605</name>
</gene>
<feature type="transmembrane region" description="Helical" evidence="2">
    <location>
        <begin position="60"/>
        <end position="84"/>
    </location>
</feature>
<comment type="caution">
    <text evidence="3">The sequence shown here is derived from an EMBL/GenBank/DDBJ whole genome shotgun (WGS) entry which is preliminary data.</text>
</comment>
<feature type="region of interest" description="Disordered" evidence="1">
    <location>
        <begin position="272"/>
        <end position="294"/>
    </location>
</feature>
<feature type="transmembrane region" description="Helical" evidence="2">
    <location>
        <begin position="35"/>
        <end position="54"/>
    </location>
</feature>
<evidence type="ECO:0000313" key="4">
    <source>
        <dbReference type="Proteomes" id="UP000182486"/>
    </source>
</evidence>
<proteinExistence type="predicted"/>
<reference evidence="3 4" key="1">
    <citation type="submission" date="2016-09" db="EMBL/GenBank/DDBJ databases">
        <title>Couchioplanes caeruleus draft genome sequence.</title>
        <authorList>
            <person name="Sheehan J."/>
            <person name="Caffrey P."/>
        </authorList>
    </citation>
    <scope>NUCLEOTIDE SEQUENCE [LARGE SCALE GENOMIC DNA]</scope>
    <source>
        <strain evidence="3 4">DSM 43634</strain>
    </source>
</reference>
<keyword evidence="2" id="KW-0472">Membrane</keyword>
<protein>
    <submittedName>
        <fullName evidence="3">Uncharacterized protein</fullName>
    </submittedName>
</protein>
<dbReference type="AlphaFoldDB" id="A0A1K0GIT1"/>
<feature type="transmembrane region" description="Helical" evidence="2">
    <location>
        <begin position="91"/>
        <end position="111"/>
    </location>
</feature>
<feature type="transmembrane region" description="Helical" evidence="2">
    <location>
        <begin position="117"/>
        <end position="135"/>
    </location>
</feature>
<dbReference type="Proteomes" id="UP000182486">
    <property type="component" value="Unassembled WGS sequence"/>
</dbReference>